<feature type="domain" description="Amidohydrolase-related" evidence="4">
    <location>
        <begin position="28"/>
        <end position="317"/>
    </location>
</feature>
<keyword evidence="6" id="KW-1185">Reference proteome</keyword>
<evidence type="ECO:0000259" key="4">
    <source>
        <dbReference type="Pfam" id="PF04909"/>
    </source>
</evidence>
<dbReference type="AlphaFoldDB" id="A0A6A4I601"/>
<evidence type="ECO:0000256" key="2">
    <source>
        <dbReference type="ARBA" id="ARBA00023239"/>
    </source>
</evidence>
<dbReference type="Gene3D" id="3.20.20.140">
    <property type="entry name" value="Metal-dependent hydrolases"/>
    <property type="match status" value="1"/>
</dbReference>
<dbReference type="Proteomes" id="UP000799118">
    <property type="component" value="Unassembled WGS sequence"/>
</dbReference>
<evidence type="ECO:0000256" key="3">
    <source>
        <dbReference type="RuleBase" id="RU366045"/>
    </source>
</evidence>
<protein>
    <submittedName>
        <fullName evidence="5">Amidohydrolase 2</fullName>
    </submittedName>
</protein>
<gene>
    <name evidence="5" type="ORF">BT96DRAFT_874734</name>
</gene>
<dbReference type="SUPFAM" id="SSF51556">
    <property type="entry name" value="Metallo-dependent hydrolases"/>
    <property type="match status" value="1"/>
</dbReference>
<evidence type="ECO:0000313" key="5">
    <source>
        <dbReference type="EMBL" id="KAE9407412.1"/>
    </source>
</evidence>
<dbReference type="OrthoDB" id="432010at2759"/>
<accession>A0A6A4I601</accession>
<keyword evidence="2 3" id="KW-0456">Lyase</keyword>
<dbReference type="EMBL" id="ML769396">
    <property type="protein sequence ID" value="KAE9407412.1"/>
    <property type="molecule type" value="Genomic_DNA"/>
</dbReference>
<proteinExistence type="inferred from homology"/>
<sequence>MHTAVLSVPEAGLTVAELNSDLFDIYDQRLTRMDENGVDFMALSCSSPCIQGISDPATAESMAISLNNQLAAQIYNDSSHPNITGRFGAFAALSMHNASAAAVELRRAIQELGFLGALVNDYQQTNDTLLFFYQPEYDVFWDTVTELDVPVYFHPRNNVAPISTLFYTQVPWLKGPAQEFSATLSTHVLGLCTNGVFDRFPTLKVIVGHMGERIPSDLDRIDKSLAEQKSNGMPMLLNVSTYFHTNIWETCSGSFNPSLLEFHRKEIGLERMMYSIDYPFVQMEDGKAFLDELEEGRVLTREEMRQFTRETAIGLLKLNE</sequence>
<dbReference type="GO" id="GO:0005829">
    <property type="term" value="C:cytosol"/>
    <property type="evidence" value="ECO:0007669"/>
    <property type="project" value="TreeGrafter"/>
</dbReference>
<dbReference type="PANTHER" id="PTHR21240">
    <property type="entry name" value="2-AMINO-3-CARBOXYLMUCONATE-6-SEMIALDEHYDE DECARBOXYLASE"/>
    <property type="match status" value="1"/>
</dbReference>
<name>A0A6A4I601_9AGAR</name>
<dbReference type="InterPro" id="IPR006680">
    <property type="entry name" value="Amidohydro-rel"/>
</dbReference>
<comment type="similarity">
    <text evidence="3">Belongs to the metallo-dependent hydrolases superfamily.</text>
</comment>
<dbReference type="GO" id="GO:0019748">
    <property type="term" value="P:secondary metabolic process"/>
    <property type="evidence" value="ECO:0007669"/>
    <property type="project" value="TreeGrafter"/>
</dbReference>
<dbReference type="GO" id="GO:0016787">
    <property type="term" value="F:hydrolase activity"/>
    <property type="evidence" value="ECO:0007669"/>
    <property type="project" value="InterPro"/>
</dbReference>
<keyword evidence="1 3" id="KW-0210">Decarboxylase</keyword>
<evidence type="ECO:0000256" key="1">
    <source>
        <dbReference type="ARBA" id="ARBA00022793"/>
    </source>
</evidence>
<dbReference type="PANTHER" id="PTHR21240:SF31">
    <property type="entry name" value="AMIDOHYDROLASE FAMILY PROTEIN (AFU_ORTHOLOGUE AFUA_7G05840)"/>
    <property type="match status" value="1"/>
</dbReference>
<reference evidence="5" key="1">
    <citation type="journal article" date="2019" name="Environ. Microbiol.">
        <title>Fungal ecological strategies reflected in gene transcription - a case study of two litter decomposers.</title>
        <authorList>
            <person name="Barbi F."/>
            <person name="Kohler A."/>
            <person name="Barry K."/>
            <person name="Baskaran P."/>
            <person name="Daum C."/>
            <person name="Fauchery L."/>
            <person name="Ihrmark K."/>
            <person name="Kuo A."/>
            <person name="LaButti K."/>
            <person name="Lipzen A."/>
            <person name="Morin E."/>
            <person name="Grigoriev I.V."/>
            <person name="Henrissat B."/>
            <person name="Lindahl B."/>
            <person name="Martin F."/>
        </authorList>
    </citation>
    <scope>NUCLEOTIDE SEQUENCE</scope>
    <source>
        <strain evidence="5">JB14</strain>
    </source>
</reference>
<dbReference type="GO" id="GO:0016831">
    <property type="term" value="F:carboxy-lyase activity"/>
    <property type="evidence" value="ECO:0007669"/>
    <property type="project" value="UniProtKB-KW"/>
</dbReference>
<dbReference type="InterPro" id="IPR032465">
    <property type="entry name" value="ACMSD"/>
</dbReference>
<dbReference type="InterPro" id="IPR032466">
    <property type="entry name" value="Metal_Hydrolase"/>
</dbReference>
<evidence type="ECO:0000313" key="6">
    <source>
        <dbReference type="Proteomes" id="UP000799118"/>
    </source>
</evidence>
<dbReference type="Pfam" id="PF04909">
    <property type="entry name" value="Amidohydro_2"/>
    <property type="match status" value="1"/>
</dbReference>
<organism evidence="5 6">
    <name type="scientific">Gymnopus androsaceus JB14</name>
    <dbReference type="NCBI Taxonomy" id="1447944"/>
    <lineage>
        <taxon>Eukaryota</taxon>
        <taxon>Fungi</taxon>
        <taxon>Dikarya</taxon>
        <taxon>Basidiomycota</taxon>
        <taxon>Agaricomycotina</taxon>
        <taxon>Agaricomycetes</taxon>
        <taxon>Agaricomycetidae</taxon>
        <taxon>Agaricales</taxon>
        <taxon>Marasmiineae</taxon>
        <taxon>Omphalotaceae</taxon>
        <taxon>Gymnopus</taxon>
    </lineage>
</organism>